<dbReference type="PANTHER" id="PTHR31291">
    <property type="entry name" value="ALPHA-KETOGLUTARATE-DEPENDENT DIOXYGENASE FTO"/>
    <property type="match status" value="1"/>
</dbReference>
<keyword evidence="4" id="KW-1185">Reference proteome</keyword>
<sequence length="168" mass="18893">MRRKESDPARSSPPLKHSFRCSLSSAPTPEPCTTWQPPDWDNGSWLWLVGIRRAVQALMRTALRVHRTFGVFGGAGEIRAPTLHSIRLSGCQTHKNSHLDRRARESSEAQPEHEGAGDLRCHSSLAQTLPPEEAPVDRPFWGVDDPNMPLPFDLADIINKVESLLWRM</sequence>
<protein>
    <recommendedName>
        <fullName evidence="2">Alpha-ketoglutarate-dependent dioxygenase FTO C-terminal domain-containing protein</fullName>
    </recommendedName>
</protein>
<proteinExistence type="predicted"/>
<name>A0A9N7YJA7_PLEPL</name>
<dbReference type="EMBL" id="CADEAL010001569">
    <property type="protein sequence ID" value="CAB1433545.1"/>
    <property type="molecule type" value="Genomic_DNA"/>
</dbReference>
<dbReference type="PANTHER" id="PTHR31291:SF2">
    <property type="entry name" value="ALPHA-KETOGLUTARATE-DEPENDENT DIOXYGENASE FTO"/>
    <property type="match status" value="1"/>
</dbReference>
<dbReference type="InterPro" id="IPR032868">
    <property type="entry name" value="FTO"/>
</dbReference>
<evidence type="ECO:0000256" key="1">
    <source>
        <dbReference type="SAM" id="MobiDB-lite"/>
    </source>
</evidence>
<feature type="region of interest" description="Disordered" evidence="1">
    <location>
        <begin position="94"/>
        <end position="119"/>
    </location>
</feature>
<dbReference type="Proteomes" id="UP001153269">
    <property type="component" value="Unassembled WGS sequence"/>
</dbReference>
<accession>A0A9N7YJA7</accession>
<dbReference type="Pfam" id="PF12934">
    <property type="entry name" value="FTO_CTD"/>
    <property type="match status" value="1"/>
</dbReference>
<dbReference type="GO" id="GO:0035516">
    <property type="term" value="F:broad specificity oxidative DNA demethylase activity"/>
    <property type="evidence" value="ECO:0007669"/>
    <property type="project" value="InterPro"/>
</dbReference>
<reference evidence="3" key="1">
    <citation type="submission" date="2020-03" db="EMBL/GenBank/DDBJ databases">
        <authorList>
            <person name="Weist P."/>
        </authorList>
    </citation>
    <scope>NUCLEOTIDE SEQUENCE</scope>
</reference>
<dbReference type="GO" id="GO:1990931">
    <property type="term" value="F:mRNA N6-methyladenosine dioxygenase activity"/>
    <property type="evidence" value="ECO:0007669"/>
    <property type="project" value="TreeGrafter"/>
</dbReference>
<dbReference type="GO" id="GO:0042245">
    <property type="term" value="P:RNA repair"/>
    <property type="evidence" value="ECO:0007669"/>
    <property type="project" value="InterPro"/>
</dbReference>
<comment type="caution">
    <text evidence="3">The sequence shown here is derived from an EMBL/GenBank/DDBJ whole genome shotgun (WGS) entry which is preliminary data.</text>
</comment>
<dbReference type="AlphaFoldDB" id="A0A9N7YJA7"/>
<feature type="domain" description="Alpha-ketoglutarate-dependent dioxygenase FTO C-terminal" evidence="2">
    <location>
        <begin position="118"/>
        <end position="162"/>
    </location>
</feature>
<dbReference type="GO" id="GO:0008198">
    <property type="term" value="F:ferrous iron binding"/>
    <property type="evidence" value="ECO:0007669"/>
    <property type="project" value="TreeGrafter"/>
</dbReference>
<dbReference type="GO" id="GO:0006307">
    <property type="term" value="P:DNA alkylation repair"/>
    <property type="evidence" value="ECO:0007669"/>
    <property type="project" value="InterPro"/>
</dbReference>
<feature type="compositionally biased region" description="Basic and acidic residues" evidence="1">
    <location>
        <begin position="97"/>
        <end position="119"/>
    </location>
</feature>
<evidence type="ECO:0000259" key="2">
    <source>
        <dbReference type="Pfam" id="PF12934"/>
    </source>
</evidence>
<organism evidence="3 4">
    <name type="scientific">Pleuronectes platessa</name>
    <name type="common">European plaice</name>
    <dbReference type="NCBI Taxonomy" id="8262"/>
    <lineage>
        <taxon>Eukaryota</taxon>
        <taxon>Metazoa</taxon>
        <taxon>Chordata</taxon>
        <taxon>Craniata</taxon>
        <taxon>Vertebrata</taxon>
        <taxon>Euteleostomi</taxon>
        <taxon>Actinopterygii</taxon>
        <taxon>Neopterygii</taxon>
        <taxon>Teleostei</taxon>
        <taxon>Neoteleostei</taxon>
        <taxon>Acanthomorphata</taxon>
        <taxon>Carangaria</taxon>
        <taxon>Pleuronectiformes</taxon>
        <taxon>Pleuronectoidei</taxon>
        <taxon>Pleuronectidae</taxon>
        <taxon>Pleuronectes</taxon>
    </lineage>
</organism>
<evidence type="ECO:0000313" key="4">
    <source>
        <dbReference type="Proteomes" id="UP001153269"/>
    </source>
</evidence>
<evidence type="ECO:0000313" key="3">
    <source>
        <dbReference type="EMBL" id="CAB1433545.1"/>
    </source>
</evidence>
<dbReference type="GO" id="GO:0040014">
    <property type="term" value="P:regulation of multicellular organism growth"/>
    <property type="evidence" value="ECO:0007669"/>
    <property type="project" value="InterPro"/>
</dbReference>
<feature type="region of interest" description="Disordered" evidence="1">
    <location>
        <begin position="1"/>
        <end position="36"/>
    </location>
</feature>
<dbReference type="InterPro" id="IPR024366">
    <property type="entry name" value="FTO_C"/>
</dbReference>
<gene>
    <name evidence="3" type="ORF">PLEPLA_LOCUS21636</name>
</gene>
<feature type="compositionally biased region" description="Polar residues" evidence="1">
    <location>
        <begin position="21"/>
        <end position="36"/>
    </location>
</feature>